<dbReference type="EMBL" id="VSRR010003432">
    <property type="protein sequence ID" value="MPC36137.1"/>
    <property type="molecule type" value="Genomic_DNA"/>
</dbReference>
<proteinExistence type="predicted"/>
<reference evidence="1 2" key="1">
    <citation type="submission" date="2019-05" db="EMBL/GenBank/DDBJ databases">
        <title>Another draft genome of Portunus trituberculatus and its Hox gene families provides insights of decapod evolution.</title>
        <authorList>
            <person name="Jeong J.-H."/>
            <person name="Song I."/>
            <person name="Kim S."/>
            <person name="Choi T."/>
            <person name="Kim D."/>
            <person name="Ryu S."/>
            <person name="Kim W."/>
        </authorList>
    </citation>
    <scope>NUCLEOTIDE SEQUENCE [LARGE SCALE GENOMIC DNA]</scope>
    <source>
        <tissue evidence="1">Muscle</tissue>
    </source>
</reference>
<dbReference type="AlphaFoldDB" id="A0A5B7ESA8"/>
<protein>
    <submittedName>
        <fullName evidence="1">Uncharacterized protein</fullName>
    </submittedName>
</protein>
<evidence type="ECO:0000313" key="2">
    <source>
        <dbReference type="Proteomes" id="UP000324222"/>
    </source>
</evidence>
<name>A0A5B7ESA8_PORTR</name>
<sequence>MFLWMVTCPLTNPLLLPSSSKLSITSLHSQCVQIKIIIIIEILSMRFCYD</sequence>
<gene>
    <name evidence="1" type="ORF">E2C01_029585</name>
</gene>
<comment type="caution">
    <text evidence="1">The sequence shown here is derived from an EMBL/GenBank/DDBJ whole genome shotgun (WGS) entry which is preliminary data.</text>
</comment>
<organism evidence="1 2">
    <name type="scientific">Portunus trituberculatus</name>
    <name type="common">Swimming crab</name>
    <name type="synonym">Neptunus trituberculatus</name>
    <dbReference type="NCBI Taxonomy" id="210409"/>
    <lineage>
        <taxon>Eukaryota</taxon>
        <taxon>Metazoa</taxon>
        <taxon>Ecdysozoa</taxon>
        <taxon>Arthropoda</taxon>
        <taxon>Crustacea</taxon>
        <taxon>Multicrustacea</taxon>
        <taxon>Malacostraca</taxon>
        <taxon>Eumalacostraca</taxon>
        <taxon>Eucarida</taxon>
        <taxon>Decapoda</taxon>
        <taxon>Pleocyemata</taxon>
        <taxon>Brachyura</taxon>
        <taxon>Eubrachyura</taxon>
        <taxon>Portunoidea</taxon>
        <taxon>Portunidae</taxon>
        <taxon>Portuninae</taxon>
        <taxon>Portunus</taxon>
    </lineage>
</organism>
<accession>A0A5B7ESA8</accession>
<evidence type="ECO:0000313" key="1">
    <source>
        <dbReference type="EMBL" id="MPC36137.1"/>
    </source>
</evidence>
<keyword evidence="2" id="KW-1185">Reference proteome</keyword>
<dbReference type="Proteomes" id="UP000324222">
    <property type="component" value="Unassembled WGS sequence"/>
</dbReference>